<protein>
    <recommendedName>
        <fullName evidence="4">Exocyst complex protein EXO70</fullName>
    </recommendedName>
</protein>
<dbReference type="GO" id="GO:0000145">
    <property type="term" value="C:exocyst"/>
    <property type="evidence" value="ECO:0007669"/>
    <property type="project" value="InterPro"/>
</dbReference>
<comment type="similarity">
    <text evidence="1 4">Belongs to the EXO70 family.</text>
</comment>
<dbReference type="PANTHER" id="PTHR12542">
    <property type="entry name" value="EXOCYST COMPLEX PROTEIN EXO70"/>
    <property type="match status" value="1"/>
</dbReference>
<dbReference type="InterPro" id="IPR046364">
    <property type="entry name" value="Exo70_C"/>
</dbReference>
<dbReference type="GO" id="GO:0005546">
    <property type="term" value="F:phosphatidylinositol-4,5-bisphosphate binding"/>
    <property type="evidence" value="ECO:0007669"/>
    <property type="project" value="InterPro"/>
</dbReference>
<dbReference type="GO" id="GO:0006887">
    <property type="term" value="P:exocytosis"/>
    <property type="evidence" value="ECO:0007669"/>
    <property type="project" value="UniProtKB-KW"/>
</dbReference>
<comment type="subcellular location">
    <subcellularLocation>
        <location evidence="4">Bud</location>
    </subcellularLocation>
    <subcellularLocation>
        <location evidence="4">Bud neck</location>
    </subcellularLocation>
</comment>
<evidence type="ECO:0000259" key="5">
    <source>
        <dbReference type="Pfam" id="PF03081"/>
    </source>
</evidence>
<dbReference type="EMBL" id="JAPEVG010000147">
    <property type="protein sequence ID" value="KAJ8481042.1"/>
    <property type="molecule type" value="Genomic_DNA"/>
</dbReference>
<proteinExistence type="inferred from homology"/>
<evidence type="ECO:0000256" key="2">
    <source>
        <dbReference type="ARBA" id="ARBA00022448"/>
    </source>
</evidence>
<keyword evidence="2 4" id="KW-0813">Transport</keyword>
<name>A0AAD7XB99_9APHY</name>
<evidence type="ECO:0000256" key="3">
    <source>
        <dbReference type="ARBA" id="ARBA00022483"/>
    </source>
</evidence>
<dbReference type="GO" id="GO:0015031">
    <property type="term" value="P:protein transport"/>
    <property type="evidence" value="ECO:0007669"/>
    <property type="project" value="UniProtKB-KW"/>
</dbReference>
<evidence type="ECO:0000256" key="1">
    <source>
        <dbReference type="ARBA" id="ARBA00006756"/>
    </source>
</evidence>
<keyword evidence="7" id="KW-1185">Reference proteome</keyword>
<comment type="function">
    <text evidence="4">Involved in the secretory pathway as part of the exocyst complex which tethers secretory vesicles to the sites of exocytosis. Also plays a role in the assembly of the exocyst.</text>
</comment>
<evidence type="ECO:0000313" key="7">
    <source>
        <dbReference type="Proteomes" id="UP001215151"/>
    </source>
</evidence>
<dbReference type="Pfam" id="PF03081">
    <property type="entry name" value="Exo70_C"/>
    <property type="match status" value="1"/>
</dbReference>
<dbReference type="Gene3D" id="1.20.1280.170">
    <property type="entry name" value="Exocyst complex component Exo70"/>
    <property type="match status" value="1"/>
</dbReference>
<reference evidence="6" key="1">
    <citation type="submission" date="2022-11" db="EMBL/GenBank/DDBJ databases">
        <title>Genome Sequence of Cubamyces cubensis.</title>
        <authorList>
            <person name="Buettner E."/>
        </authorList>
    </citation>
    <scope>NUCLEOTIDE SEQUENCE</scope>
    <source>
        <strain evidence="6">MPL-01</strain>
    </source>
</reference>
<evidence type="ECO:0000256" key="4">
    <source>
        <dbReference type="RuleBase" id="RU365026"/>
    </source>
</evidence>
<feature type="domain" description="Exocyst complex subunit Exo70 C-terminal" evidence="5">
    <location>
        <begin position="241"/>
        <end position="597"/>
    </location>
</feature>
<dbReference type="InterPro" id="IPR016159">
    <property type="entry name" value="Cullin_repeat-like_dom_sf"/>
</dbReference>
<dbReference type="PANTHER" id="PTHR12542:SF41">
    <property type="entry name" value="EXOCYST COMPLEX COMPONENT 7"/>
    <property type="match status" value="1"/>
</dbReference>
<dbReference type="InterPro" id="IPR004140">
    <property type="entry name" value="Exo70"/>
</dbReference>
<evidence type="ECO:0000313" key="6">
    <source>
        <dbReference type="EMBL" id="KAJ8481042.1"/>
    </source>
</evidence>
<dbReference type="SUPFAM" id="SSF74788">
    <property type="entry name" value="Cullin repeat-like"/>
    <property type="match status" value="1"/>
</dbReference>
<sequence length="629" mass="69114">MDDETAEIELLEQNLNKTRQISQRMTSILSSFDTRLVKLEKSILPLYNSTQVLTRRANNIESALQKIDEIASYHEGVAAEEALILRGPQPNQLSAYTEVLERMNVSVAFNSTDSRDKARLVESGAKKLIQLYTKLVAEGSSGVPPGGSEFTSVPFPASLMTTLKPLVTFLRTLPLPATHPSHPAAAGIQSALKDAQKGYGDMRGAWVRKCLETFGKRVVDRAETIDGVAAGMEVGKWTENMLAVADEEYNLLLELAPLATPAAISTTYATLISPLTNLFTSTLGSLGSLIKRNLNKNTFLALSAYSSLTSLQPRWNEIMSRRADRKENELKEGLHSIRASCLRSFPEFLADIRMAGLGKGGELGTGVADFTISTVQYLERMPAVQDAAASALLTLGDGNWKMGEGTQIGKTKTTEVDEQTVLEHFTYDVVNATVASLLALSRMNKRPAFGAIFLLNNISYLRTHLIVRPRTDIPSILSRPSQELLNSNFRTAKAGYFDANFSPLLQTLIDEKDKGKSAVKEKFTRFFDLLDEVTERHSMARVLQDDPEGRATVADEAVKLVVPSLQRFIQRNLGKEFSKNPQKYIKMSPEDVESLIKGFYSGGSSSGAPTVPAPEKLTNTLLQQAGWGW</sequence>
<dbReference type="AlphaFoldDB" id="A0AAD7XB99"/>
<dbReference type="Proteomes" id="UP001215151">
    <property type="component" value="Unassembled WGS sequence"/>
</dbReference>
<gene>
    <name evidence="6" type="ORF">ONZ51_g6277</name>
</gene>
<keyword evidence="4" id="KW-0653">Protein transport</keyword>
<keyword evidence="3 4" id="KW-0268">Exocytosis</keyword>
<dbReference type="GO" id="GO:0005935">
    <property type="term" value="C:cellular bud neck"/>
    <property type="evidence" value="ECO:0007669"/>
    <property type="project" value="UniProtKB-SubCell"/>
</dbReference>
<comment type="caution">
    <text evidence="6">The sequence shown here is derived from an EMBL/GenBank/DDBJ whole genome shotgun (WGS) entry which is preliminary data.</text>
</comment>
<accession>A0AAD7XB99</accession>
<organism evidence="6 7">
    <name type="scientific">Trametes cubensis</name>
    <dbReference type="NCBI Taxonomy" id="1111947"/>
    <lineage>
        <taxon>Eukaryota</taxon>
        <taxon>Fungi</taxon>
        <taxon>Dikarya</taxon>
        <taxon>Basidiomycota</taxon>
        <taxon>Agaricomycotina</taxon>
        <taxon>Agaricomycetes</taxon>
        <taxon>Polyporales</taxon>
        <taxon>Polyporaceae</taxon>
        <taxon>Trametes</taxon>
    </lineage>
</organism>